<keyword evidence="2" id="KW-0732">Signal</keyword>
<evidence type="ECO:0000313" key="3">
    <source>
        <dbReference type="EMBL" id="UFZ02120.1"/>
    </source>
</evidence>
<sequence length="118" mass="12062">MALALLLAFQLVATAALAARMAAASLPLGPDDAQALCLSDHAPSDQADPDGSAPVQDTHRARCDICVFAAQAGTLPAPQPVAALDPVAARADRMLPRAVPDVSEGHQPRQSRGPPLIA</sequence>
<feature type="chain" id="PRO_5047193448" description="DUF2946 domain-containing protein" evidence="2">
    <location>
        <begin position="19"/>
        <end position="118"/>
    </location>
</feature>
<feature type="signal peptide" evidence="2">
    <location>
        <begin position="1"/>
        <end position="18"/>
    </location>
</feature>
<feature type="region of interest" description="Disordered" evidence="1">
    <location>
        <begin position="95"/>
        <end position="118"/>
    </location>
</feature>
<dbReference type="InterPro" id="IPR021333">
    <property type="entry name" value="DUF2946"/>
</dbReference>
<accession>A0ABY3R489</accession>
<organism evidence="3 4">
    <name type="scientific">Bradyrhizobium ontarionense</name>
    <dbReference type="NCBI Taxonomy" id="2898149"/>
    <lineage>
        <taxon>Bacteria</taxon>
        <taxon>Pseudomonadati</taxon>
        <taxon>Pseudomonadota</taxon>
        <taxon>Alphaproteobacteria</taxon>
        <taxon>Hyphomicrobiales</taxon>
        <taxon>Nitrobacteraceae</taxon>
        <taxon>Bradyrhizobium</taxon>
    </lineage>
</organism>
<keyword evidence="4" id="KW-1185">Reference proteome</keyword>
<dbReference type="Pfam" id="PF11162">
    <property type="entry name" value="DUF2946"/>
    <property type="match status" value="1"/>
</dbReference>
<dbReference type="RefSeq" id="WP_231317912.1">
    <property type="nucleotide sequence ID" value="NZ_CP088156.1"/>
</dbReference>
<dbReference type="EMBL" id="CP088156">
    <property type="protein sequence ID" value="UFZ02120.1"/>
    <property type="molecule type" value="Genomic_DNA"/>
</dbReference>
<evidence type="ECO:0008006" key="5">
    <source>
        <dbReference type="Google" id="ProtNLM"/>
    </source>
</evidence>
<protein>
    <recommendedName>
        <fullName evidence="5">DUF2946 domain-containing protein</fullName>
    </recommendedName>
</protein>
<evidence type="ECO:0000256" key="2">
    <source>
        <dbReference type="SAM" id="SignalP"/>
    </source>
</evidence>
<proteinExistence type="predicted"/>
<name>A0ABY3R489_9BRAD</name>
<gene>
    <name evidence="3" type="ORF">LQG66_22775</name>
</gene>
<feature type="region of interest" description="Disordered" evidence="1">
    <location>
        <begin position="34"/>
        <end position="56"/>
    </location>
</feature>
<dbReference type="Proteomes" id="UP001431010">
    <property type="component" value="Chromosome"/>
</dbReference>
<reference evidence="3" key="1">
    <citation type="journal article" date="2024" name="Antonie Van Leeuwenhoek">
        <title>Bradyrhizobium ontarionense sp. nov., a novel bacterial symbiont isolated from Aeschynomene indica (Indian jointvetch), harbours photosynthesis, nitrogen fixation and nitrous oxide (N2O) reductase genes.</title>
        <authorList>
            <person name="Bromfield E.S.P."/>
            <person name="Cloutier S."/>
        </authorList>
    </citation>
    <scope>NUCLEOTIDE SEQUENCE</scope>
    <source>
        <strain evidence="3">A19</strain>
    </source>
</reference>
<evidence type="ECO:0000256" key="1">
    <source>
        <dbReference type="SAM" id="MobiDB-lite"/>
    </source>
</evidence>
<evidence type="ECO:0000313" key="4">
    <source>
        <dbReference type="Proteomes" id="UP001431010"/>
    </source>
</evidence>